<keyword evidence="6" id="KW-0186">Copper</keyword>
<keyword evidence="6" id="KW-0813">Transport</keyword>
<evidence type="ECO:0000256" key="5">
    <source>
        <dbReference type="ARBA" id="ARBA00023136"/>
    </source>
</evidence>
<dbReference type="eggNOG" id="ENOG502T1ZF">
    <property type="taxonomic scope" value="Eukaryota"/>
</dbReference>
<evidence type="ECO:0000256" key="3">
    <source>
        <dbReference type="ARBA" id="ARBA00022692"/>
    </source>
</evidence>
<dbReference type="Proteomes" id="UP000018144">
    <property type="component" value="Unassembled WGS sequence"/>
</dbReference>
<reference evidence="8 9" key="1">
    <citation type="journal article" date="2013" name="PLoS Genet.">
        <title>The genome and development-dependent transcriptomes of Pyronema confluens: a window into fungal evolution.</title>
        <authorList>
            <person name="Traeger S."/>
            <person name="Altegoer F."/>
            <person name="Freitag M."/>
            <person name="Gabaldon T."/>
            <person name="Kempken F."/>
            <person name="Kumar A."/>
            <person name="Marcet-Houben M."/>
            <person name="Poggeler S."/>
            <person name="Stajich J.E."/>
            <person name="Nowrousian M."/>
        </authorList>
    </citation>
    <scope>NUCLEOTIDE SEQUENCE [LARGE SCALE GENOMIC DNA]</scope>
    <source>
        <strain evidence="9">CBS 100304</strain>
        <tissue evidence="8">Vegetative mycelium</tissue>
    </source>
</reference>
<evidence type="ECO:0000256" key="6">
    <source>
        <dbReference type="RuleBase" id="RU367022"/>
    </source>
</evidence>
<keyword evidence="6" id="KW-0187">Copper transport</keyword>
<dbReference type="Pfam" id="PF04145">
    <property type="entry name" value="Ctr"/>
    <property type="match status" value="1"/>
</dbReference>
<dbReference type="PANTHER" id="PTHR12483:SF73">
    <property type="entry name" value="COPPER TRANSPORT PROTEIN CTR3"/>
    <property type="match status" value="1"/>
</dbReference>
<evidence type="ECO:0000256" key="1">
    <source>
        <dbReference type="ARBA" id="ARBA00004141"/>
    </source>
</evidence>
<comment type="subcellular location">
    <subcellularLocation>
        <location evidence="1 6">Membrane</location>
        <topology evidence="1 6">Multi-pass membrane protein</topology>
    </subcellularLocation>
</comment>
<proteinExistence type="inferred from homology"/>
<dbReference type="GO" id="GO:0016020">
    <property type="term" value="C:membrane"/>
    <property type="evidence" value="ECO:0007669"/>
    <property type="project" value="UniProtKB-SubCell"/>
</dbReference>
<dbReference type="OrthoDB" id="161814at2759"/>
<accession>U4L942</accession>
<dbReference type="EMBL" id="HF935853">
    <property type="protein sequence ID" value="CCX13573.1"/>
    <property type="molecule type" value="Genomic_DNA"/>
</dbReference>
<protein>
    <recommendedName>
        <fullName evidence="6">Copper transport protein</fullName>
    </recommendedName>
</protein>
<comment type="similarity">
    <text evidence="2 6">Belongs to the copper transporter (Ctr) (TC 1.A.56) family. SLC31A subfamily.</text>
</comment>
<dbReference type="AlphaFoldDB" id="U4L942"/>
<dbReference type="STRING" id="1076935.U4L942"/>
<dbReference type="GO" id="GO:0005375">
    <property type="term" value="F:copper ion transmembrane transporter activity"/>
    <property type="evidence" value="ECO:0007669"/>
    <property type="project" value="UniProtKB-UniRule"/>
</dbReference>
<keyword evidence="9" id="KW-1185">Reference proteome</keyword>
<keyword evidence="3 6" id="KW-0812">Transmembrane</keyword>
<evidence type="ECO:0000256" key="2">
    <source>
        <dbReference type="ARBA" id="ARBA00006921"/>
    </source>
</evidence>
<gene>
    <name evidence="8" type="ORF">PCON_13166</name>
</gene>
<keyword evidence="4 6" id="KW-1133">Transmembrane helix</keyword>
<sequence length="84" mass="9156">MTSADSTASKFGGPSMMSWMNPTPKDQLVRCAGYMVQFGLGYLIMLLAMYYIGYIIICILLGAFVGHFVTGWDDFAAGRSTGCH</sequence>
<name>U4L942_PYROM</name>
<feature type="transmembrane region" description="Helical" evidence="6">
    <location>
        <begin position="40"/>
        <end position="65"/>
    </location>
</feature>
<organism evidence="8 9">
    <name type="scientific">Pyronema omphalodes (strain CBS 100304)</name>
    <name type="common">Pyronema confluens</name>
    <dbReference type="NCBI Taxonomy" id="1076935"/>
    <lineage>
        <taxon>Eukaryota</taxon>
        <taxon>Fungi</taxon>
        <taxon>Dikarya</taxon>
        <taxon>Ascomycota</taxon>
        <taxon>Pezizomycotina</taxon>
        <taxon>Pezizomycetes</taxon>
        <taxon>Pezizales</taxon>
        <taxon>Pyronemataceae</taxon>
        <taxon>Pyronema</taxon>
    </lineage>
</organism>
<keyword evidence="6" id="KW-0406">Ion transport</keyword>
<dbReference type="PANTHER" id="PTHR12483">
    <property type="entry name" value="SOLUTE CARRIER FAMILY 31 COPPER TRANSPORTERS"/>
    <property type="match status" value="1"/>
</dbReference>
<evidence type="ECO:0000256" key="7">
    <source>
        <dbReference type="SAM" id="MobiDB-lite"/>
    </source>
</evidence>
<evidence type="ECO:0000313" key="9">
    <source>
        <dbReference type="Proteomes" id="UP000018144"/>
    </source>
</evidence>
<evidence type="ECO:0000313" key="8">
    <source>
        <dbReference type="EMBL" id="CCX13573.1"/>
    </source>
</evidence>
<keyword evidence="5 6" id="KW-0472">Membrane</keyword>
<evidence type="ECO:0000256" key="4">
    <source>
        <dbReference type="ARBA" id="ARBA00022989"/>
    </source>
</evidence>
<dbReference type="InterPro" id="IPR007274">
    <property type="entry name" value="Cop_transporter"/>
</dbReference>
<feature type="region of interest" description="Disordered" evidence="7">
    <location>
        <begin position="1"/>
        <end position="20"/>
    </location>
</feature>